<accession>A0A2T4IHF2</accession>
<dbReference type="OrthoDB" id="5405962at2"/>
<sequence length="192" mass="20625">MNSRFLTPSRQRGIALIVALLLLVVISLVGLSSIRNTTLQERMSANLYDRDLAFQVAESALRAAEAAIEANPEDLVALNGIDCRVSAAACPIVPATAWANDNTNWTNVPAAFQVSAGLVQGVPQYHIAWIGFDSGEDETTGWESAECQQRACPPPIVRPPANFYRVTVRSANPGAVDGRAIVVLQTVVRVNI</sequence>
<dbReference type="Proteomes" id="UP000241193">
    <property type="component" value="Unassembled WGS sequence"/>
</dbReference>
<keyword evidence="1" id="KW-0472">Membrane</keyword>
<keyword evidence="1" id="KW-0812">Transmembrane</keyword>
<evidence type="ECO:0000259" key="2">
    <source>
        <dbReference type="Pfam" id="PF14341"/>
    </source>
</evidence>
<reference evidence="3 4" key="1">
    <citation type="submission" date="2018-03" db="EMBL/GenBank/DDBJ databases">
        <authorList>
            <person name="Keele B.F."/>
        </authorList>
    </citation>
    <scope>NUCLEOTIDE SEQUENCE [LARGE SCALE GENOMIC DNA]</scope>
    <source>
        <strain evidence="3 4">D20</strain>
    </source>
</reference>
<evidence type="ECO:0000313" key="4">
    <source>
        <dbReference type="Proteomes" id="UP000241193"/>
    </source>
</evidence>
<gene>
    <name evidence="3" type="ORF">C8261_03975</name>
</gene>
<evidence type="ECO:0000256" key="1">
    <source>
        <dbReference type="SAM" id="Phobius"/>
    </source>
</evidence>
<organism evidence="3 4">
    <name type="scientific">Pseudothauera lacus</name>
    <dbReference type="NCBI Taxonomy" id="2136175"/>
    <lineage>
        <taxon>Bacteria</taxon>
        <taxon>Pseudomonadati</taxon>
        <taxon>Pseudomonadota</taxon>
        <taxon>Betaproteobacteria</taxon>
        <taxon>Rhodocyclales</taxon>
        <taxon>Zoogloeaceae</taxon>
        <taxon>Pseudothauera</taxon>
    </lineage>
</organism>
<dbReference type="AlphaFoldDB" id="A0A2T4IHF2"/>
<feature type="domain" description="Type 4 fimbrial biogenesis protein PilX N-terminal" evidence="2">
    <location>
        <begin position="12"/>
        <end position="62"/>
    </location>
</feature>
<name>A0A2T4IHF2_9RHOO</name>
<proteinExistence type="predicted"/>
<evidence type="ECO:0000313" key="3">
    <source>
        <dbReference type="EMBL" id="PTD97187.1"/>
    </source>
</evidence>
<comment type="caution">
    <text evidence="3">The sequence shown here is derived from an EMBL/GenBank/DDBJ whole genome shotgun (WGS) entry which is preliminary data.</text>
</comment>
<dbReference type="InterPro" id="IPR025746">
    <property type="entry name" value="PilX_N_dom"/>
</dbReference>
<keyword evidence="4" id="KW-1185">Reference proteome</keyword>
<dbReference type="EMBL" id="PZKC01000003">
    <property type="protein sequence ID" value="PTD97187.1"/>
    <property type="molecule type" value="Genomic_DNA"/>
</dbReference>
<keyword evidence="1" id="KW-1133">Transmembrane helix</keyword>
<feature type="transmembrane region" description="Helical" evidence="1">
    <location>
        <begin position="12"/>
        <end position="34"/>
    </location>
</feature>
<dbReference type="RefSeq" id="WP_107492389.1">
    <property type="nucleotide sequence ID" value="NZ_PZKC01000003.1"/>
</dbReference>
<dbReference type="Pfam" id="PF14341">
    <property type="entry name" value="PilX_N"/>
    <property type="match status" value="1"/>
</dbReference>
<reference evidence="3 4" key="2">
    <citation type="submission" date="2018-04" db="EMBL/GenBank/DDBJ databases">
        <title>Thauera lacus sp. nov., isolated from an saline lake in Inner Mongolia, China.</title>
        <authorList>
            <person name="Liang Q.-Y."/>
        </authorList>
    </citation>
    <scope>NUCLEOTIDE SEQUENCE [LARGE SCALE GENOMIC DNA]</scope>
    <source>
        <strain evidence="3 4">D20</strain>
    </source>
</reference>
<protein>
    <recommendedName>
        <fullName evidence="2">Type 4 fimbrial biogenesis protein PilX N-terminal domain-containing protein</fullName>
    </recommendedName>
</protein>